<evidence type="ECO:0000313" key="1">
    <source>
        <dbReference type="EMBL" id="EKM27985.1"/>
    </source>
</evidence>
<protein>
    <submittedName>
        <fullName evidence="1">Uncharacterized protein</fullName>
    </submittedName>
</protein>
<dbReference type="EMBL" id="AJSR01002744">
    <property type="protein sequence ID" value="EKM27985.1"/>
    <property type="molecule type" value="Genomic_DNA"/>
</dbReference>
<dbReference type="Proteomes" id="UP000008367">
    <property type="component" value="Unassembled WGS sequence"/>
</dbReference>
<proteinExistence type="predicted"/>
<reference evidence="1 2" key="1">
    <citation type="submission" date="2012-10" db="EMBL/GenBank/DDBJ databases">
        <title>Genome sequence of Vibrio Cholerae HENC-02.</title>
        <authorList>
            <person name="Eppinger M."/>
            <person name="Hasan N.A."/>
            <person name="Sengamalay N."/>
            <person name="Hine E."/>
            <person name="Su Q."/>
            <person name="Daugherty S.C."/>
            <person name="Young S."/>
            <person name="Sadzewicz L."/>
            <person name="Tallon L."/>
            <person name="Cebula T.A."/>
            <person name="Ravel J."/>
            <person name="Colwell R.R."/>
        </authorList>
    </citation>
    <scope>NUCLEOTIDE SEQUENCE [LARGE SCALE GENOMIC DNA]</scope>
    <source>
        <strain evidence="1 2">HENC-02</strain>
    </source>
</reference>
<name>A0A454CNK2_VIBHA</name>
<organism evidence="1 2">
    <name type="scientific">Vibrio harveyi</name>
    <name type="common">Beneckea harveyi</name>
    <dbReference type="NCBI Taxonomy" id="669"/>
    <lineage>
        <taxon>Bacteria</taxon>
        <taxon>Pseudomonadati</taxon>
        <taxon>Pseudomonadota</taxon>
        <taxon>Gammaproteobacteria</taxon>
        <taxon>Vibrionales</taxon>
        <taxon>Vibrionaceae</taxon>
        <taxon>Vibrio</taxon>
    </lineage>
</organism>
<accession>A0A454CNK2</accession>
<feature type="non-terminal residue" evidence="1">
    <location>
        <position position="15"/>
    </location>
</feature>
<comment type="caution">
    <text evidence="1">The sequence shown here is derived from an EMBL/GenBank/DDBJ whole genome shotgun (WGS) entry which is preliminary data.</text>
</comment>
<sequence>MTIISRLFTSGEVKS</sequence>
<gene>
    <name evidence="1" type="ORF">VCHENC02_0042</name>
</gene>
<evidence type="ECO:0000313" key="2">
    <source>
        <dbReference type="Proteomes" id="UP000008367"/>
    </source>
</evidence>